<feature type="domain" description="TniQ" evidence="1">
    <location>
        <begin position="4"/>
        <end position="161"/>
    </location>
</feature>
<evidence type="ECO:0000259" key="1">
    <source>
        <dbReference type="Pfam" id="PF06527"/>
    </source>
</evidence>
<dbReference type="PATRIC" id="fig|1348973.3.peg.1808"/>
<dbReference type="RefSeq" id="WP_051678142.1">
    <property type="nucleotide sequence ID" value="NZ_JJRY01000006.1"/>
</dbReference>
<name>A0A072NZJ6_SCHAZ</name>
<comment type="caution">
    <text evidence="3">The sequence shown here is derived from an EMBL/GenBank/DDBJ whole genome shotgun (WGS) entry which is preliminary data.</text>
</comment>
<organism evidence="3 4">
    <name type="scientific">Schinkia azotoformans MEV2011</name>
    <dbReference type="NCBI Taxonomy" id="1348973"/>
    <lineage>
        <taxon>Bacteria</taxon>
        <taxon>Bacillati</taxon>
        <taxon>Bacillota</taxon>
        <taxon>Bacilli</taxon>
        <taxon>Bacillales</taxon>
        <taxon>Bacillaceae</taxon>
        <taxon>Calidifontibacillus/Schinkia group</taxon>
        <taxon>Schinkia</taxon>
    </lineage>
</organism>
<gene>
    <name evidence="3" type="ORF">M670_01861</name>
</gene>
<dbReference type="OrthoDB" id="470139at2"/>
<dbReference type="InterPro" id="IPR032750">
    <property type="entry name" value="TnsD_C"/>
</dbReference>
<dbReference type="AlphaFoldDB" id="A0A072NZJ6"/>
<dbReference type="Pfam" id="PF15978">
    <property type="entry name" value="TnsD"/>
    <property type="match status" value="1"/>
</dbReference>
<dbReference type="Proteomes" id="UP000027936">
    <property type="component" value="Unassembled WGS sequence"/>
</dbReference>
<dbReference type="InterPro" id="IPR009492">
    <property type="entry name" value="TniQ"/>
</dbReference>
<dbReference type="Pfam" id="PF06527">
    <property type="entry name" value="TniQ"/>
    <property type="match status" value="1"/>
</dbReference>
<accession>A0A072NZJ6</accession>
<dbReference type="EMBL" id="JJRY01000006">
    <property type="protein sequence ID" value="KEF38650.1"/>
    <property type="molecule type" value="Genomic_DNA"/>
</dbReference>
<protein>
    <submittedName>
        <fullName evidence="3">Uncharacterized protein</fullName>
    </submittedName>
</protein>
<feature type="domain" description="Transposon Tn7 transposition protein TnsD C-terminal" evidence="2">
    <location>
        <begin position="204"/>
        <end position="554"/>
    </location>
</feature>
<evidence type="ECO:0000313" key="3">
    <source>
        <dbReference type="EMBL" id="KEF38650.1"/>
    </source>
</evidence>
<evidence type="ECO:0000259" key="2">
    <source>
        <dbReference type="Pfam" id="PF15978"/>
    </source>
</evidence>
<reference evidence="3 4" key="1">
    <citation type="submission" date="2014-04" db="EMBL/GenBank/DDBJ databases">
        <title>Draft genome sequence of Bacillus azotoformans MEV2011, a (co-) denitrifying strain unable to grow in the presence of oxygen.</title>
        <authorList>
            <person name="Nielsen M."/>
            <person name="Schreiber L."/>
            <person name="Finster K."/>
            <person name="Schramm A."/>
        </authorList>
    </citation>
    <scope>NUCLEOTIDE SEQUENCE [LARGE SCALE GENOMIC DNA]</scope>
    <source>
        <strain evidence="3 4">MEV2011</strain>
    </source>
</reference>
<evidence type="ECO:0000313" key="4">
    <source>
        <dbReference type="Proteomes" id="UP000027936"/>
    </source>
</evidence>
<sequence length="626" mass="73149">MIGFFPRLYKDELLYSWFARYHLYSANISPKQTMKELYGKTSVTAVADLPTNLEEVYLKIKHFAGPTIEDWIKHHTFYRYYTAFVPKETQMKVFEAMRRCNNPQSLHLTLGINASSISENTHFMFCPTCNKEDLEVKGETYWRLTHQLPGVLLCLKHNQALIKSNIRFRGFNKHEYIAADKANCLSMDSAKFSDQMYYNRALELAKQIQSLVLNDFNFTSEGILSAYKYLLYKKGLVSVNGTVNQRLLAEQFLLFYGEKFLHDLNSTIKIENESCWLKTITRKHRKAFHPIRHLLLINCLGESVESFHTYKGYDFMPFGEGPYYCLNPAADHYEQKVIPSVEISICTDTRKPVGTFTCSCGFIYSRRGPDTIPSDKYKVGRIKQFGHVWLTKAKHLINDQKKSYTEASEILKCNRGTLSKYVKDAPLKKQKRIVISYKEVKRKEWLQLISNNSKAFVTELRKFEPALYSWLYRNDRDWLKENSPLKKKEKQAALKVDWDLRDEQVLKEVFEIVKKLKHYSKPVHINISRIGKEIGKLSLLEKKLNKLPKTKEYLTRITETTEAFQIRRAKWAAEVLKKDKDVIAEWELKRVAGLKNQLSDEVNRKILELINNSYTQEEGNLGFGEN</sequence>
<proteinExistence type="predicted"/>